<gene>
    <name evidence="3" type="ORF">Mal4_16910</name>
</gene>
<dbReference type="Pfam" id="PF09423">
    <property type="entry name" value="PhoD"/>
    <property type="match status" value="1"/>
</dbReference>
<evidence type="ECO:0000259" key="2">
    <source>
        <dbReference type="Pfam" id="PF09423"/>
    </source>
</evidence>
<evidence type="ECO:0000256" key="1">
    <source>
        <dbReference type="SAM" id="SignalP"/>
    </source>
</evidence>
<dbReference type="InterPro" id="IPR029052">
    <property type="entry name" value="Metallo-depent_PP-like"/>
</dbReference>
<dbReference type="Gene3D" id="3.60.21.70">
    <property type="entry name" value="PhoD-like phosphatase"/>
    <property type="match status" value="1"/>
</dbReference>
<proteinExistence type="predicted"/>
<feature type="domain" description="PhoD-like phosphatase metallophosphatase" evidence="2">
    <location>
        <begin position="191"/>
        <end position="428"/>
    </location>
</feature>
<dbReference type="OrthoDB" id="9783365at2"/>
<organism evidence="3 4">
    <name type="scientific">Maioricimonas rarisocia</name>
    <dbReference type="NCBI Taxonomy" id="2528026"/>
    <lineage>
        <taxon>Bacteria</taxon>
        <taxon>Pseudomonadati</taxon>
        <taxon>Planctomycetota</taxon>
        <taxon>Planctomycetia</taxon>
        <taxon>Planctomycetales</taxon>
        <taxon>Planctomycetaceae</taxon>
        <taxon>Maioricimonas</taxon>
    </lineage>
</organism>
<dbReference type="KEGG" id="mri:Mal4_16910"/>
<evidence type="ECO:0000313" key="3">
    <source>
        <dbReference type="EMBL" id="QDU37380.1"/>
    </source>
</evidence>
<dbReference type="SUPFAM" id="SSF56300">
    <property type="entry name" value="Metallo-dependent phosphatases"/>
    <property type="match status" value="1"/>
</dbReference>
<dbReference type="RefSeq" id="WP_145368166.1">
    <property type="nucleotide sequence ID" value="NZ_CP036275.1"/>
</dbReference>
<dbReference type="EMBL" id="CP036275">
    <property type="protein sequence ID" value="QDU37380.1"/>
    <property type="molecule type" value="Genomic_DNA"/>
</dbReference>
<evidence type="ECO:0000313" key="4">
    <source>
        <dbReference type="Proteomes" id="UP000320496"/>
    </source>
</evidence>
<dbReference type="PANTHER" id="PTHR43606:SF1">
    <property type="entry name" value="PHOD-LIKE PHOSPHATASE METALLOPHOSPHATASE DOMAIN-CONTAINING PROTEIN"/>
    <property type="match status" value="1"/>
</dbReference>
<dbReference type="InterPro" id="IPR038607">
    <property type="entry name" value="PhoD-like_sf"/>
</dbReference>
<dbReference type="InterPro" id="IPR052900">
    <property type="entry name" value="Phospholipid_Metab_Enz"/>
</dbReference>
<accession>A0A517Z4G5</accession>
<keyword evidence="1" id="KW-0732">Signal</keyword>
<name>A0A517Z4G5_9PLAN</name>
<dbReference type="CDD" id="cd07389">
    <property type="entry name" value="MPP_PhoD"/>
    <property type="match status" value="1"/>
</dbReference>
<dbReference type="Proteomes" id="UP000320496">
    <property type="component" value="Chromosome"/>
</dbReference>
<protein>
    <submittedName>
        <fullName evidence="3">PhoD-like phosphatase</fullName>
    </submittedName>
</protein>
<sequence precursor="true">MMRSTFLLLSTAILLTTIQTAAAQPHAAMGMIVGEVTPTSALVQVRLTQTEGLVDRDLPGAPGVVRFVLRVDDAEETAAGRKPAVARQAVKATAEHDFIARAHFTDLEPNTRYVCSARIGNDRQSMQRGPVARFRTLAGADVAAPFEFVVVTGMNYAKFHGDDRIDRKQHLVENNTRLPAPYAGKDKHLGYPGLATILSLQPDFFVGTGDNVYYDTPDDPRAKTITELRQKWHEQFVQPRYRELFAAVPTYWEIDDHDYRIDDCDNTGDYKPSPETGRRLMLEQLPVAPMEDDDAKTYRSHRVSRDLQVWFPENRMYRSPNATPDGPDKTIWGDEQKAWLKRTLAESDATFKLLISPTPMVGPDDLRKTDNHTNIGGFRHERDEFFTWLKNEGLIGNGFFVVCGDRHWQYHALDPSGVEEFSCGALVDANSRLGRSPGDPKSTDPEATIRQFYSQDPRSGGFLQIRSTPATESEPARLTFRFHDEHGKLLHEHVKTSPAE</sequence>
<dbReference type="AlphaFoldDB" id="A0A517Z4G5"/>
<dbReference type="Gene3D" id="2.60.40.380">
    <property type="entry name" value="Purple acid phosphatase-like, N-terminal"/>
    <property type="match status" value="1"/>
</dbReference>
<feature type="chain" id="PRO_5022233223" evidence="1">
    <location>
        <begin position="24"/>
        <end position="500"/>
    </location>
</feature>
<feature type="signal peptide" evidence="1">
    <location>
        <begin position="1"/>
        <end position="23"/>
    </location>
</feature>
<keyword evidence="4" id="KW-1185">Reference proteome</keyword>
<dbReference type="InterPro" id="IPR018946">
    <property type="entry name" value="PhoD-like_MPP"/>
</dbReference>
<reference evidence="3 4" key="1">
    <citation type="submission" date="2019-02" db="EMBL/GenBank/DDBJ databases">
        <title>Deep-cultivation of Planctomycetes and their phenomic and genomic characterization uncovers novel biology.</title>
        <authorList>
            <person name="Wiegand S."/>
            <person name="Jogler M."/>
            <person name="Boedeker C."/>
            <person name="Pinto D."/>
            <person name="Vollmers J."/>
            <person name="Rivas-Marin E."/>
            <person name="Kohn T."/>
            <person name="Peeters S.H."/>
            <person name="Heuer A."/>
            <person name="Rast P."/>
            <person name="Oberbeckmann S."/>
            <person name="Bunk B."/>
            <person name="Jeske O."/>
            <person name="Meyerdierks A."/>
            <person name="Storesund J.E."/>
            <person name="Kallscheuer N."/>
            <person name="Luecker S."/>
            <person name="Lage O.M."/>
            <person name="Pohl T."/>
            <person name="Merkel B.J."/>
            <person name="Hornburger P."/>
            <person name="Mueller R.-W."/>
            <person name="Bruemmer F."/>
            <person name="Labrenz M."/>
            <person name="Spormann A.M."/>
            <person name="Op den Camp H."/>
            <person name="Overmann J."/>
            <person name="Amann R."/>
            <person name="Jetten M.S.M."/>
            <person name="Mascher T."/>
            <person name="Medema M.H."/>
            <person name="Devos D.P."/>
            <person name="Kaster A.-K."/>
            <person name="Ovreas L."/>
            <person name="Rohde M."/>
            <person name="Galperin M.Y."/>
            <person name="Jogler C."/>
        </authorList>
    </citation>
    <scope>NUCLEOTIDE SEQUENCE [LARGE SCALE GENOMIC DNA]</scope>
    <source>
        <strain evidence="3 4">Mal4</strain>
    </source>
</reference>
<dbReference type="PANTHER" id="PTHR43606">
    <property type="entry name" value="PHOSPHATASE, PUTATIVE (AFU_ORTHOLOGUE AFUA_6G08710)-RELATED"/>
    <property type="match status" value="1"/>
</dbReference>